<evidence type="ECO:0000256" key="1">
    <source>
        <dbReference type="SAM" id="MobiDB-lite"/>
    </source>
</evidence>
<keyword evidence="3" id="KW-1185">Reference proteome</keyword>
<sequence length="185" mass="21124">MEKKQTIKGVERPGETDETESAMEQLVVEAPRQKEEGRIIEEDRREECPQKKEEEHINAQIRELTKIIVGMEAVTKFIEEIKIDSLISAAILKAKRENEQEIKQGDAMNQGIGEDARVAEKSTLVTRCMPVPMAHRNKNIRIARGRNFVTSDVDSEEEELLPGMNVESQKKDLIDVREGRRADDQ</sequence>
<name>A0A9P0MZR6_NEZVI</name>
<organism evidence="2 3">
    <name type="scientific">Nezara viridula</name>
    <name type="common">Southern green stink bug</name>
    <name type="synonym">Cimex viridulus</name>
    <dbReference type="NCBI Taxonomy" id="85310"/>
    <lineage>
        <taxon>Eukaryota</taxon>
        <taxon>Metazoa</taxon>
        <taxon>Ecdysozoa</taxon>
        <taxon>Arthropoda</taxon>
        <taxon>Hexapoda</taxon>
        <taxon>Insecta</taxon>
        <taxon>Pterygota</taxon>
        <taxon>Neoptera</taxon>
        <taxon>Paraneoptera</taxon>
        <taxon>Hemiptera</taxon>
        <taxon>Heteroptera</taxon>
        <taxon>Panheteroptera</taxon>
        <taxon>Pentatomomorpha</taxon>
        <taxon>Pentatomoidea</taxon>
        <taxon>Pentatomidae</taxon>
        <taxon>Pentatominae</taxon>
        <taxon>Nezara</taxon>
    </lineage>
</organism>
<comment type="caution">
    <text evidence="2">The sequence shown here is derived from an EMBL/GenBank/DDBJ whole genome shotgun (WGS) entry which is preliminary data.</text>
</comment>
<proteinExistence type="predicted"/>
<dbReference type="EMBL" id="CAKMRH010000002">
    <property type="protein sequence ID" value="CAH1408403.1"/>
    <property type="molecule type" value="Genomic_DNA"/>
</dbReference>
<dbReference type="Proteomes" id="UP001152798">
    <property type="component" value="Unassembled WGS sequence"/>
</dbReference>
<gene>
    <name evidence="2" type="ORF">NEZAVI_LOCUS15939</name>
</gene>
<evidence type="ECO:0000313" key="3">
    <source>
        <dbReference type="Proteomes" id="UP001152798"/>
    </source>
</evidence>
<reference evidence="2" key="1">
    <citation type="submission" date="2022-01" db="EMBL/GenBank/DDBJ databases">
        <authorList>
            <person name="King R."/>
        </authorList>
    </citation>
    <scope>NUCLEOTIDE SEQUENCE</scope>
</reference>
<evidence type="ECO:0000313" key="2">
    <source>
        <dbReference type="EMBL" id="CAH1408403.1"/>
    </source>
</evidence>
<dbReference type="AlphaFoldDB" id="A0A9P0MZR6"/>
<feature type="compositionally biased region" description="Basic and acidic residues" evidence="1">
    <location>
        <begin position="168"/>
        <end position="185"/>
    </location>
</feature>
<accession>A0A9P0MZR6</accession>
<feature type="region of interest" description="Disordered" evidence="1">
    <location>
        <begin position="156"/>
        <end position="185"/>
    </location>
</feature>
<protein>
    <submittedName>
        <fullName evidence="2">Uncharacterized protein</fullName>
    </submittedName>
</protein>
<feature type="compositionally biased region" description="Basic and acidic residues" evidence="1">
    <location>
        <begin position="1"/>
        <end position="15"/>
    </location>
</feature>
<feature type="region of interest" description="Disordered" evidence="1">
    <location>
        <begin position="1"/>
        <end position="22"/>
    </location>
</feature>